<dbReference type="CDD" id="cd08761">
    <property type="entry name" value="Cyt_b561_CYB561D2_like"/>
    <property type="match status" value="1"/>
</dbReference>
<feature type="transmembrane region" description="Helical" evidence="12">
    <location>
        <begin position="188"/>
        <end position="207"/>
    </location>
</feature>
<protein>
    <recommendedName>
        <fullName evidence="13">Cytochrome b561 domain-containing protein</fullName>
    </recommendedName>
</protein>
<evidence type="ECO:0000313" key="15">
    <source>
        <dbReference type="Proteomes" id="UP001215712"/>
    </source>
</evidence>
<dbReference type="InterPro" id="IPR006593">
    <property type="entry name" value="Cyt_b561/ferric_Rdtase_TM"/>
</dbReference>
<evidence type="ECO:0000256" key="8">
    <source>
        <dbReference type="ARBA" id="ARBA00022989"/>
    </source>
</evidence>
<evidence type="ECO:0000256" key="3">
    <source>
        <dbReference type="ARBA" id="ARBA00022448"/>
    </source>
</evidence>
<dbReference type="PANTHER" id="PTHR15422:SF45">
    <property type="entry name" value="CYTOCHROME B561 DOMAIN-CONTAINING PROTEIN"/>
    <property type="match status" value="1"/>
</dbReference>
<evidence type="ECO:0000256" key="12">
    <source>
        <dbReference type="SAM" id="Phobius"/>
    </source>
</evidence>
<organism evidence="14 15">
    <name type="scientific">Penicillium malachiteum</name>
    <dbReference type="NCBI Taxonomy" id="1324776"/>
    <lineage>
        <taxon>Eukaryota</taxon>
        <taxon>Fungi</taxon>
        <taxon>Dikarya</taxon>
        <taxon>Ascomycota</taxon>
        <taxon>Pezizomycotina</taxon>
        <taxon>Eurotiomycetes</taxon>
        <taxon>Eurotiomycetidae</taxon>
        <taxon>Eurotiales</taxon>
        <taxon>Aspergillaceae</taxon>
        <taxon>Penicillium</taxon>
    </lineage>
</organism>
<keyword evidence="10 12" id="KW-0472">Membrane</keyword>
<keyword evidence="4" id="KW-0349">Heme</keyword>
<keyword evidence="5 12" id="KW-0812">Transmembrane</keyword>
<reference evidence="14" key="2">
    <citation type="submission" date="2023-01" db="EMBL/GenBank/DDBJ databases">
        <authorList>
            <person name="Petersen C."/>
        </authorList>
    </citation>
    <scope>NUCLEOTIDE SEQUENCE</scope>
    <source>
        <strain evidence="14">IBT 17514</strain>
    </source>
</reference>
<keyword evidence="7" id="KW-0249">Electron transport</keyword>
<evidence type="ECO:0000256" key="4">
    <source>
        <dbReference type="ARBA" id="ARBA00022617"/>
    </source>
</evidence>
<evidence type="ECO:0000259" key="13">
    <source>
        <dbReference type="PROSITE" id="PS50939"/>
    </source>
</evidence>
<feature type="transmembrane region" description="Helical" evidence="12">
    <location>
        <begin position="72"/>
        <end position="90"/>
    </location>
</feature>
<feature type="transmembrane region" description="Helical" evidence="12">
    <location>
        <begin position="39"/>
        <end position="60"/>
    </location>
</feature>
<dbReference type="Pfam" id="PF03188">
    <property type="entry name" value="Cytochrom_B561"/>
    <property type="match status" value="1"/>
</dbReference>
<dbReference type="AlphaFoldDB" id="A0AAD6MWJ5"/>
<evidence type="ECO:0000256" key="5">
    <source>
        <dbReference type="ARBA" id="ARBA00022692"/>
    </source>
</evidence>
<keyword evidence="9" id="KW-0408">Iron</keyword>
<feature type="domain" description="Cytochrome b561" evidence="13">
    <location>
        <begin position="42"/>
        <end position="242"/>
    </location>
</feature>
<comment type="subcellular location">
    <subcellularLocation>
        <location evidence="2">Membrane</location>
        <topology evidence="2">Multi-pass membrane protein</topology>
    </subcellularLocation>
</comment>
<evidence type="ECO:0000256" key="2">
    <source>
        <dbReference type="ARBA" id="ARBA00004141"/>
    </source>
</evidence>
<dbReference type="SMART" id="SM00665">
    <property type="entry name" value="B561"/>
    <property type="match status" value="1"/>
</dbReference>
<feature type="transmembrane region" description="Helical" evidence="12">
    <location>
        <begin position="111"/>
        <end position="130"/>
    </location>
</feature>
<feature type="transmembrane region" description="Helical" evidence="12">
    <location>
        <begin position="142"/>
        <end position="168"/>
    </location>
</feature>
<keyword evidence="15" id="KW-1185">Reference proteome</keyword>
<name>A0AAD6MWJ5_9EURO</name>
<dbReference type="GO" id="GO:0140575">
    <property type="term" value="F:transmembrane monodehydroascorbate reductase activity"/>
    <property type="evidence" value="ECO:0007669"/>
    <property type="project" value="InterPro"/>
</dbReference>
<keyword evidence="6" id="KW-0479">Metal-binding</keyword>
<proteinExistence type="predicted"/>
<gene>
    <name evidence="14" type="ORF">N7493_005376</name>
</gene>
<accession>A0AAD6MWJ5</accession>
<keyword evidence="3" id="KW-0813">Transport</keyword>
<dbReference type="GO" id="GO:0046872">
    <property type="term" value="F:metal ion binding"/>
    <property type="evidence" value="ECO:0007669"/>
    <property type="project" value="UniProtKB-KW"/>
</dbReference>
<evidence type="ECO:0000256" key="7">
    <source>
        <dbReference type="ARBA" id="ARBA00022982"/>
    </source>
</evidence>
<dbReference type="Proteomes" id="UP001215712">
    <property type="component" value="Unassembled WGS sequence"/>
</dbReference>
<dbReference type="EMBL" id="JAQJAN010000006">
    <property type="protein sequence ID" value="KAJ5727556.1"/>
    <property type="molecule type" value="Genomic_DNA"/>
</dbReference>
<evidence type="ECO:0000256" key="1">
    <source>
        <dbReference type="ARBA" id="ARBA00001970"/>
    </source>
</evidence>
<dbReference type="PANTHER" id="PTHR15422">
    <property type="entry name" value="OS05G0565100 PROTEIN"/>
    <property type="match status" value="1"/>
</dbReference>
<feature type="transmembrane region" description="Helical" evidence="12">
    <location>
        <begin position="213"/>
        <end position="236"/>
    </location>
</feature>
<evidence type="ECO:0000256" key="9">
    <source>
        <dbReference type="ARBA" id="ARBA00023004"/>
    </source>
</evidence>
<comment type="cofactor">
    <cofactor evidence="1">
        <name>heme b</name>
        <dbReference type="ChEBI" id="CHEBI:60344"/>
    </cofactor>
</comment>
<sequence length="245" mass="26442">MASITPAGLTEEPPVAIESPETQPLLGQPSNETETEEGYVLLNLVSGTASIAQLGIWIFAALVWSNILSQPIILFTAHPLLAISGLLLQVQGILILQPTTTGPQKQRGARYHYIIQLISTFLFLAAFTVIEVNKGTHPHFVSAHGILGLLTVLFVTYQSLFGVVQYFVPGALLGSVENGKKIYKYHRWTGYVALLVLEIPTAIFGATQTGYSIAFLHIPLWAVIVAGLAVVLGAGARIRKFKLGL</sequence>
<feature type="region of interest" description="Disordered" evidence="11">
    <location>
        <begin position="1"/>
        <end position="31"/>
    </location>
</feature>
<comment type="caution">
    <text evidence="14">The sequence shown here is derived from an EMBL/GenBank/DDBJ whole genome shotgun (WGS) entry which is preliminary data.</text>
</comment>
<dbReference type="GO" id="GO:0016020">
    <property type="term" value="C:membrane"/>
    <property type="evidence" value="ECO:0007669"/>
    <property type="project" value="UniProtKB-SubCell"/>
</dbReference>
<keyword evidence="8 12" id="KW-1133">Transmembrane helix</keyword>
<evidence type="ECO:0000256" key="6">
    <source>
        <dbReference type="ARBA" id="ARBA00022723"/>
    </source>
</evidence>
<dbReference type="InterPro" id="IPR045150">
    <property type="entry name" value="CYB561D1/2"/>
</dbReference>
<evidence type="ECO:0000256" key="10">
    <source>
        <dbReference type="ARBA" id="ARBA00023136"/>
    </source>
</evidence>
<dbReference type="PROSITE" id="PS50939">
    <property type="entry name" value="CYTOCHROME_B561"/>
    <property type="match status" value="1"/>
</dbReference>
<reference evidence="14" key="1">
    <citation type="journal article" date="2023" name="IMA Fungus">
        <title>Comparative genomic study of the Penicillium genus elucidates a diverse pangenome and 15 lateral gene transfer events.</title>
        <authorList>
            <person name="Petersen C."/>
            <person name="Sorensen T."/>
            <person name="Nielsen M.R."/>
            <person name="Sondergaard T.E."/>
            <person name="Sorensen J.L."/>
            <person name="Fitzpatrick D.A."/>
            <person name="Frisvad J.C."/>
            <person name="Nielsen K.L."/>
        </authorList>
    </citation>
    <scope>NUCLEOTIDE SEQUENCE</scope>
    <source>
        <strain evidence="14">IBT 17514</strain>
    </source>
</reference>
<dbReference type="Gene3D" id="1.20.120.1770">
    <property type="match status" value="1"/>
</dbReference>
<evidence type="ECO:0000313" key="14">
    <source>
        <dbReference type="EMBL" id="KAJ5727556.1"/>
    </source>
</evidence>
<evidence type="ECO:0000256" key="11">
    <source>
        <dbReference type="SAM" id="MobiDB-lite"/>
    </source>
</evidence>